<proteinExistence type="predicted"/>
<dbReference type="EMBL" id="SHAG01000038">
    <property type="protein sequence ID" value="RZO75339.1"/>
    <property type="molecule type" value="Genomic_DNA"/>
</dbReference>
<dbReference type="PANTHER" id="PTHR33336">
    <property type="entry name" value="QUINOL MONOOXYGENASE YGIN-RELATED"/>
    <property type="match status" value="1"/>
</dbReference>
<feature type="domain" description="ABM" evidence="1">
    <location>
        <begin position="3"/>
        <end position="93"/>
    </location>
</feature>
<dbReference type="AlphaFoldDB" id="A0A520RYP4"/>
<sequence>MAIGIVAKLTCKEGMNTEFEAGFKKLQAVVKENEPHCIFYLLHKSRKEDTVYYVMEQYSDTEAVEHHGSYEAFRETSKALGPLSGGRPEVTVMDEV</sequence>
<dbReference type="Pfam" id="PF03992">
    <property type="entry name" value="ABM"/>
    <property type="match status" value="1"/>
</dbReference>
<dbReference type="InterPro" id="IPR011008">
    <property type="entry name" value="Dimeric_a/b-barrel"/>
</dbReference>
<keyword evidence="2" id="KW-0560">Oxidoreductase</keyword>
<comment type="caution">
    <text evidence="2">The sequence shown here is derived from an EMBL/GenBank/DDBJ whole genome shotgun (WGS) entry which is preliminary data.</text>
</comment>
<evidence type="ECO:0000259" key="1">
    <source>
        <dbReference type="PROSITE" id="PS51725"/>
    </source>
</evidence>
<dbReference type="PROSITE" id="PS51725">
    <property type="entry name" value="ABM"/>
    <property type="match status" value="1"/>
</dbReference>
<accession>A0A520RYP4</accession>
<name>A0A520RYP4_9GAMM</name>
<dbReference type="InterPro" id="IPR050744">
    <property type="entry name" value="AI-2_Isomerase_LsrG"/>
</dbReference>
<dbReference type="Proteomes" id="UP000316199">
    <property type="component" value="Unassembled WGS sequence"/>
</dbReference>
<evidence type="ECO:0000313" key="3">
    <source>
        <dbReference type="Proteomes" id="UP000316199"/>
    </source>
</evidence>
<dbReference type="GO" id="GO:0004497">
    <property type="term" value="F:monooxygenase activity"/>
    <property type="evidence" value="ECO:0007669"/>
    <property type="project" value="UniProtKB-KW"/>
</dbReference>
<protein>
    <submittedName>
        <fullName evidence="2">Antibiotic biosynthesis monooxygenase</fullName>
    </submittedName>
</protein>
<dbReference type="PANTHER" id="PTHR33336:SF3">
    <property type="entry name" value="ABM DOMAIN-CONTAINING PROTEIN"/>
    <property type="match status" value="1"/>
</dbReference>
<keyword evidence="2" id="KW-0503">Monooxygenase</keyword>
<evidence type="ECO:0000313" key="2">
    <source>
        <dbReference type="EMBL" id="RZO75339.1"/>
    </source>
</evidence>
<dbReference type="InterPro" id="IPR007138">
    <property type="entry name" value="ABM_dom"/>
</dbReference>
<organism evidence="2 3">
    <name type="scientific">OM182 bacterium</name>
    <dbReference type="NCBI Taxonomy" id="2510334"/>
    <lineage>
        <taxon>Bacteria</taxon>
        <taxon>Pseudomonadati</taxon>
        <taxon>Pseudomonadota</taxon>
        <taxon>Gammaproteobacteria</taxon>
        <taxon>OMG group</taxon>
        <taxon>OM182 clade</taxon>
    </lineage>
</organism>
<dbReference type="Gene3D" id="3.30.70.100">
    <property type="match status" value="1"/>
</dbReference>
<dbReference type="SUPFAM" id="SSF54909">
    <property type="entry name" value="Dimeric alpha+beta barrel"/>
    <property type="match status" value="1"/>
</dbReference>
<reference evidence="2 3" key="1">
    <citation type="submission" date="2019-02" db="EMBL/GenBank/DDBJ databases">
        <title>Prokaryotic population dynamics and viral predation in marine succession experiment using metagenomics: the confinement effect.</title>
        <authorList>
            <person name="Haro-Moreno J.M."/>
            <person name="Rodriguez-Valera F."/>
            <person name="Lopez-Perez M."/>
        </authorList>
    </citation>
    <scope>NUCLEOTIDE SEQUENCE [LARGE SCALE GENOMIC DNA]</scope>
    <source>
        <strain evidence="2">MED-G157</strain>
    </source>
</reference>
<gene>
    <name evidence="2" type="ORF">EVA68_07230</name>
</gene>